<feature type="domain" description="RNase H type-1" evidence="1">
    <location>
        <begin position="2"/>
        <end position="147"/>
    </location>
</feature>
<dbReference type="InterPro" id="IPR036397">
    <property type="entry name" value="RNaseH_sf"/>
</dbReference>
<evidence type="ECO:0000313" key="3">
    <source>
        <dbReference type="Proteomes" id="UP000233469"/>
    </source>
</evidence>
<dbReference type="GO" id="GO:0003676">
    <property type="term" value="F:nucleic acid binding"/>
    <property type="evidence" value="ECO:0007669"/>
    <property type="project" value="InterPro"/>
</dbReference>
<dbReference type="Proteomes" id="UP000233469">
    <property type="component" value="Unassembled WGS sequence"/>
</dbReference>
<dbReference type="PROSITE" id="PS50879">
    <property type="entry name" value="RNASE_H_1"/>
    <property type="match status" value="1"/>
</dbReference>
<dbReference type="SUPFAM" id="SSF53098">
    <property type="entry name" value="Ribonuclease H-like"/>
    <property type="match status" value="1"/>
</dbReference>
<organism evidence="2 3">
    <name type="scientific">Rhizophagus irregularis</name>
    <dbReference type="NCBI Taxonomy" id="588596"/>
    <lineage>
        <taxon>Eukaryota</taxon>
        <taxon>Fungi</taxon>
        <taxon>Fungi incertae sedis</taxon>
        <taxon>Mucoromycota</taxon>
        <taxon>Glomeromycotina</taxon>
        <taxon>Glomeromycetes</taxon>
        <taxon>Glomerales</taxon>
        <taxon>Glomeraceae</taxon>
        <taxon>Rhizophagus</taxon>
    </lineage>
</organism>
<sequence>MDDNDYRFYTDGSVLNFKSSSVSTGLGWVQVDSDDFIVAHCSSSIRSDIPSSLRAELQSILSILEQLPNSAEILIFTDAQAIISSAPRVLSSEFSLKQLRKKNYVLWSYFRSLIFQKNLRVSFSKVAAHSDNDLNNRADFLAKDHLNSSSIYEPDISRLQDTLPMIPCFNNIQVDLDLRSLVKTRYEQIQFLNFCSLQRFARQSVSASLYSWKAIWGFFRFSLYHGASTNFKDHNFTIFRLKILFDRLPTLCL</sequence>
<dbReference type="Pfam" id="PF00075">
    <property type="entry name" value="RNase_H"/>
    <property type="match status" value="1"/>
</dbReference>
<dbReference type="VEuPathDB" id="FungiDB:FUN_023107"/>
<reference evidence="2 3" key="2">
    <citation type="submission" date="2017-10" db="EMBL/GenBank/DDBJ databases">
        <title>Extensive intraspecific genome diversity in a model arbuscular mycorrhizal fungus.</title>
        <authorList>
            <person name="Chen E.C.H."/>
            <person name="Morin E."/>
            <person name="Baudet D."/>
            <person name="Noel J."/>
            <person name="Ndikumana S."/>
            <person name="Charron P."/>
            <person name="St-Onge C."/>
            <person name="Giorgi J."/>
            <person name="Grigoriev I.V."/>
            <person name="Roux C."/>
            <person name="Martin F.M."/>
            <person name="Corradi N."/>
        </authorList>
    </citation>
    <scope>NUCLEOTIDE SEQUENCE [LARGE SCALE GENOMIC DNA]</scope>
    <source>
        <strain evidence="2 3">C2</strain>
    </source>
</reference>
<dbReference type="AlphaFoldDB" id="A0A2N1M189"/>
<dbReference type="EMBL" id="LLXL01007644">
    <property type="protein sequence ID" value="PKK55424.1"/>
    <property type="molecule type" value="Genomic_DNA"/>
</dbReference>
<dbReference type="GO" id="GO:0004523">
    <property type="term" value="F:RNA-DNA hybrid ribonuclease activity"/>
    <property type="evidence" value="ECO:0007669"/>
    <property type="project" value="InterPro"/>
</dbReference>
<accession>A0A2N1M189</accession>
<comment type="caution">
    <text evidence="2">The sequence shown here is derived from an EMBL/GenBank/DDBJ whole genome shotgun (WGS) entry which is preliminary data.</text>
</comment>
<feature type="non-terminal residue" evidence="2">
    <location>
        <position position="253"/>
    </location>
</feature>
<protein>
    <recommendedName>
        <fullName evidence="1">RNase H type-1 domain-containing protein</fullName>
    </recommendedName>
</protein>
<evidence type="ECO:0000313" key="2">
    <source>
        <dbReference type="EMBL" id="PKK55424.1"/>
    </source>
</evidence>
<dbReference type="Gene3D" id="3.30.420.10">
    <property type="entry name" value="Ribonuclease H-like superfamily/Ribonuclease H"/>
    <property type="match status" value="1"/>
</dbReference>
<gene>
    <name evidence="2" type="ORF">RhiirC2_802432</name>
</gene>
<reference evidence="2 3" key="1">
    <citation type="submission" date="2016-04" db="EMBL/GenBank/DDBJ databases">
        <title>Genome analyses suggest a sexual origin of heterokaryosis in a supposedly ancient asexual fungus.</title>
        <authorList>
            <person name="Ropars J."/>
            <person name="Sedzielewska K."/>
            <person name="Noel J."/>
            <person name="Charron P."/>
            <person name="Farinelli L."/>
            <person name="Marton T."/>
            <person name="Kruger M."/>
            <person name="Pelin A."/>
            <person name="Brachmann A."/>
            <person name="Corradi N."/>
        </authorList>
    </citation>
    <scope>NUCLEOTIDE SEQUENCE [LARGE SCALE GENOMIC DNA]</scope>
    <source>
        <strain evidence="2 3">C2</strain>
    </source>
</reference>
<proteinExistence type="predicted"/>
<name>A0A2N1M189_9GLOM</name>
<dbReference type="InterPro" id="IPR002156">
    <property type="entry name" value="RNaseH_domain"/>
</dbReference>
<dbReference type="InterPro" id="IPR012337">
    <property type="entry name" value="RNaseH-like_sf"/>
</dbReference>
<evidence type="ECO:0000259" key="1">
    <source>
        <dbReference type="PROSITE" id="PS50879"/>
    </source>
</evidence>